<evidence type="ECO:0000256" key="2">
    <source>
        <dbReference type="SAM" id="Phobius"/>
    </source>
</evidence>
<keyword evidence="2" id="KW-0812">Transmembrane</keyword>
<gene>
    <name evidence="4" type="ORF">chiPu_0006834</name>
</gene>
<dbReference type="GO" id="GO:0016020">
    <property type="term" value="C:membrane"/>
    <property type="evidence" value="ECO:0007669"/>
    <property type="project" value="TreeGrafter"/>
</dbReference>
<accession>A0A401SDH5</accession>
<keyword evidence="2" id="KW-1133">Transmembrane helix</keyword>
<dbReference type="STRING" id="137246.A0A401SDH5"/>
<proteinExistence type="predicted"/>
<keyword evidence="5" id="KW-1185">Reference proteome</keyword>
<organism evidence="4 5">
    <name type="scientific">Chiloscyllium punctatum</name>
    <name type="common">Brownbanded bambooshark</name>
    <name type="synonym">Hemiscyllium punctatum</name>
    <dbReference type="NCBI Taxonomy" id="137246"/>
    <lineage>
        <taxon>Eukaryota</taxon>
        <taxon>Metazoa</taxon>
        <taxon>Chordata</taxon>
        <taxon>Craniata</taxon>
        <taxon>Vertebrata</taxon>
        <taxon>Chondrichthyes</taxon>
        <taxon>Elasmobranchii</taxon>
        <taxon>Galeomorphii</taxon>
        <taxon>Galeoidea</taxon>
        <taxon>Orectolobiformes</taxon>
        <taxon>Hemiscylliidae</taxon>
        <taxon>Chiloscyllium</taxon>
    </lineage>
</organism>
<dbReference type="PANTHER" id="PTHR16592:SF8">
    <property type="entry name" value="ASTROTACTIN-1"/>
    <property type="match status" value="1"/>
</dbReference>
<feature type="domain" description="Astrotactin-1/2 N-terminal" evidence="3">
    <location>
        <begin position="22"/>
        <end position="314"/>
    </location>
</feature>
<dbReference type="OrthoDB" id="9934301at2759"/>
<dbReference type="GO" id="GO:0001764">
    <property type="term" value="P:neuron migration"/>
    <property type="evidence" value="ECO:0007669"/>
    <property type="project" value="InterPro"/>
</dbReference>
<dbReference type="GO" id="GO:0005768">
    <property type="term" value="C:endosome"/>
    <property type="evidence" value="ECO:0007669"/>
    <property type="project" value="TreeGrafter"/>
</dbReference>
<feature type="region of interest" description="Disordered" evidence="1">
    <location>
        <begin position="248"/>
        <end position="303"/>
    </location>
</feature>
<evidence type="ECO:0000259" key="3">
    <source>
        <dbReference type="Pfam" id="PF19441"/>
    </source>
</evidence>
<comment type="caution">
    <text evidence="4">The sequence shown here is derived from an EMBL/GenBank/DDBJ whole genome shotgun (WGS) entry which is preliminary data.</text>
</comment>
<evidence type="ECO:0000313" key="5">
    <source>
        <dbReference type="Proteomes" id="UP000287033"/>
    </source>
</evidence>
<dbReference type="InterPro" id="IPR045575">
    <property type="entry name" value="ASTN_1_2_N"/>
</dbReference>
<dbReference type="AlphaFoldDB" id="A0A401SDH5"/>
<dbReference type="EMBL" id="BEZZ01000203">
    <property type="protein sequence ID" value="GCC28404.1"/>
    <property type="molecule type" value="Genomic_DNA"/>
</dbReference>
<dbReference type="PANTHER" id="PTHR16592">
    <property type="entry name" value="ASTROTACTIN-1-LIKE"/>
    <property type="match status" value="1"/>
</dbReference>
<evidence type="ECO:0000313" key="4">
    <source>
        <dbReference type="EMBL" id="GCC28404.1"/>
    </source>
</evidence>
<protein>
    <recommendedName>
        <fullName evidence="3">Astrotactin-1/2 N-terminal domain-containing protein</fullName>
    </recommendedName>
</protein>
<dbReference type="Pfam" id="PF19441">
    <property type="entry name" value="ASTN_1_2_N"/>
    <property type="match status" value="1"/>
</dbReference>
<dbReference type="InterPro" id="IPR026995">
    <property type="entry name" value="Astrotactin"/>
</dbReference>
<name>A0A401SDH5_CHIPU</name>
<evidence type="ECO:0000256" key="1">
    <source>
        <dbReference type="SAM" id="MobiDB-lite"/>
    </source>
</evidence>
<reference evidence="4 5" key="1">
    <citation type="journal article" date="2018" name="Nat. Ecol. Evol.">
        <title>Shark genomes provide insights into elasmobranch evolution and the origin of vertebrates.</title>
        <authorList>
            <person name="Hara Y"/>
            <person name="Yamaguchi K"/>
            <person name="Onimaru K"/>
            <person name="Kadota M"/>
            <person name="Koyanagi M"/>
            <person name="Keeley SD"/>
            <person name="Tatsumi K"/>
            <person name="Tanaka K"/>
            <person name="Motone F"/>
            <person name="Kageyama Y"/>
            <person name="Nozu R"/>
            <person name="Adachi N"/>
            <person name="Nishimura O"/>
            <person name="Nakagawa R"/>
            <person name="Tanegashima C"/>
            <person name="Kiyatake I"/>
            <person name="Matsumoto R"/>
            <person name="Murakumo K"/>
            <person name="Nishida K"/>
            <person name="Terakita A"/>
            <person name="Kuratani S"/>
            <person name="Sato K"/>
            <person name="Hyodo S Kuraku.S."/>
        </authorList>
    </citation>
    <scope>NUCLEOTIDE SEQUENCE [LARGE SCALE GENOMIC DNA]</scope>
</reference>
<feature type="transmembrane region" description="Helical" evidence="2">
    <location>
        <begin position="78"/>
        <end position="102"/>
    </location>
</feature>
<dbReference type="GO" id="GO:0007158">
    <property type="term" value="P:neuron cell-cell adhesion"/>
    <property type="evidence" value="ECO:0007669"/>
    <property type="project" value="TreeGrafter"/>
</dbReference>
<dbReference type="Proteomes" id="UP000287033">
    <property type="component" value="Unassembled WGS sequence"/>
</dbReference>
<dbReference type="OMA" id="AYRETKS"/>
<sequence>MPSAQFQHQLETLVNFLDQLQEISGSSEEIPLVRWRQQWLENGTLLFHVHHQNIAHRLPGLVPTIYSQTDSAEEELRILHISVMAGMIALLLAILFLVMILYTRRRWCKRRRVPQPQKSASAEAANEIHYIPSVLMAGQTRESVRNTRLQGHNSSGSISIRETPILDGYEYDIDDLRQQLQRECMNGGEDFGSQVTRTLDSLQGCDEKTCLDLTPGSDTTKLSLMNKYKENLLATSPVDISHQQTALLPRSASGGQRKRFTSKSRAGSAFLNPEGDSGTEADNEPQLTFYTDPSRSRRRSRGVLSRKWNVKVKEVQQNSRITINEELALKKDLVKFHV</sequence>
<keyword evidence="2" id="KW-0472">Membrane</keyword>